<dbReference type="SMART" id="SM00996">
    <property type="entry name" value="AdoHcyase"/>
    <property type="match status" value="1"/>
</dbReference>
<dbReference type="SUPFAM" id="SSF51735">
    <property type="entry name" value="NAD(P)-binding Rossmann-fold domains"/>
    <property type="match status" value="1"/>
</dbReference>
<protein>
    <submittedName>
        <fullName evidence="6">Putative adenosylhomocysteinase</fullName>
    </submittedName>
</protein>
<evidence type="ECO:0000259" key="5">
    <source>
        <dbReference type="SMART" id="SM00997"/>
    </source>
</evidence>
<dbReference type="InterPro" id="IPR036291">
    <property type="entry name" value="NAD(P)-bd_dom_sf"/>
</dbReference>
<dbReference type="GO" id="GO:0006730">
    <property type="term" value="P:one-carbon metabolic process"/>
    <property type="evidence" value="ECO:0007669"/>
    <property type="project" value="UniProtKB-KW"/>
</dbReference>
<dbReference type="eggNOG" id="COG0499">
    <property type="taxonomic scope" value="Bacteria"/>
</dbReference>
<dbReference type="NCBIfam" id="NF004005">
    <property type="entry name" value="PRK05476.2-3"/>
    <property type="match status" value="1"/>
</dbReference>
<dbReference type="Gene3D" id="3.40.50.720">
    <property type="entry name" value="NAD(P)-binding Rossmann-like Domain"/>
    <property type="match status" value="1"/>
</dbReference>
<dbReference type="EMBL" id="BBJU01000028">
    <property type="protein sequence ID" value="GAK72841.1"/>
    <property type="molecule type" value="Genomic_DNA"/>
</dbReference>
<dbReference type="GO" id="GO:0004013">
    <property type="term" value="F:adenosylhomocysteinase activity"/>
    <property type="evidence" value="ECO:0007669"/>
    <property type="project" value="TreeGrafter"/>
</dbReference>
<evidence type="ECO:0000256" key="2">
    <source>
        <dbReference type="ARBA" id="ARBA00022563"/>
    </source>
</evidence>
<organism evidence="6 7">
    <name type="scientific">Agrobacterium rubi TR3 = NBRC 13261</name>
    <dbReference type="NCBI Taxonomy" id="1368415"/>
    <lineage>
        <taxon>Bacteria</taxon>
        <taxon>Pseudomonadati</taxon>
        <taxon>Pseudomonadota</taxon>
        <taxon>Alphaproteobacteria</taxon>
        <taxon>Hyphomicrobiales</taxon>
        <taxon>Rhizobiaceae</taxon>
        <taxon>Rhizobium/Agrobacterium group</taxon>
        <taxon>Agrobacterium</taxon>
    </lineage>
</organism>
<feature type="binding site" evidence="4">
    <location>
        <begin position="293"/>
        <end position="295"/>
    </location>
    <ligand>
        <name>NAD(+)</name>
        <dbReference type="ChEBI" id="CHEBI:57540"/>
    </ligand>
</feature>
<dbReference type="AlphaFoldDB" id="A0A081D1P5"/>
<comment type="similarity">
    <text evidence="1">Belongs to the adenosylhomocysteinase family.</text>
</comment>
<proteinExistence type="inferred from homology"/>
<comment type="caution">
    <text evidence="6">The sequence shown here is derived from an EMBL/GenBank/DDBJ whole genome shotgun (WGS) entry which is preliminary data.</text>
</comment>
<evidence type="ECO:0000256" key="4">
    <source>
        <dbReference type="PIRSR" id="PIRSR001109-2"/>
    </source>
</evidence>
<dbReference type="Proteomes" id="UP000028701">
    <property type="component" value="Unassembled WGS sequence"/>
</dbReference>
<feature type="binding site" evidence="4">
    <location>
        <begin position="216"/>
        <end position="221"/>
    </location>
    <ligand>
        <name>NAD(+)</name>
        <dbReference type="ChEBI" id="CHEBI:57540"/>
    </ligand>
</feature>
<dbReference type="PANTHER" id="PTHR23420">
    <property type="entry name" value="ADENOSYLHOMOCYSTEINASE"/>
    <property type="match status" value="1"/>
</dbReference>
<keyword evidence="2" id="KW-0554">One-carbon metabolism</keyword>
<evidence type="ECO:0000313" key="6">
    <source>
        <dbReference type="EMBL" id="GAK72841.1"/>
    </source>
</evidence>
<evidence type="ECO:0000256" key="3">
    <source>
        <dbReference type="ARBA" id="ARBA00023027"/>
    </source>
</evidence>
<dbReference type="SMART" id="SM00997">
    <property type="entry name" value="AdoHcyase_NAD"/>
    <property type="match status" value="1"/>
</dbReference>
<keyword evidence="3 4" id="KW-0520">NAD</keyword>
<feature type="binding site" evidence="4">
    <location>
        <position position="340"/>
    </location>
    <ligand>
        <name>NAD(+)</name>
        <dbReference type="ChEBI" id="CHEBI:57540"/>
    </ligand>
</feature>
<dbReference type="GO" id="GO:0033353">
    <property type="term" value="P:S-adenosylmethionine cycle"/>
    <property type="evidence" value="ECO:0007669"/>
    <property type="project" value="TreeGrafter"/>
</dbReference>
<dbReference type="PANTHER" id="PTHR23420:SF0">
    <property type="entry name" value="ADENOSYLHOMOCYSTEINASE"/>
    <property type="match status" value="1"/>
</dbReference>
<name>A0A081D1P5_9HYPH</name>
<dbReference type="Pfam" id="PF00670">
    <property type="entry name" value="AdoHcyase_NAD"/>
    <property type="match status" value="1"/>
</dbReference>
<feature type="binding site" evidence="4">
    <location>
        <begin position="153"/>
        <end position="155"/>
    </location>
    <ligand>
        <name>NAD(+)</name>
        <dbReference type="ChEBI" id="CHEBI:57540"/>
    </ligand>
</feature>
<dbReference type="PIRSF" id="PIRSF001109">
    <property type="entry name" value="Ad_hcy_hydrolase"/>
    <property type="match status" value="1"/>
</dbReference>
<dbReference type="SUPFAM" id="SSF52283">
    <property type="entry name" value="Formate/glycerate dehydrogenase catalytic domain-like"/>
    <property type="match status" value="1"/>
</dbReference>
<comment type="cofactor">
    <cofactor evidence="4">
        <name>NAD(+)</name>
        <dbReference type="ChEBI" id="CHEBI:57540"/>
    </cofactor>
    <text evidence="4">Binds 1 NAD(+) per subunit.</text>
</comment>
<gene>
    <name evidence="6" type="ORF">RRU01S_28_00840</name>
</gene>
<sequence>MNDMTISSTKEHESGHRKIEWARSHMPILADIKARFARETPFKGLRIGICLHVEAKTGVWLDALTAGGAEITITGSPGSTQDDVAKALNKHPSITVLGAKADSRDTHDQHCRDVLRSKPDIIADNGADLLTLLATEPEFEALRTTIRGSTEETTTGAYRLRENNVNLDFATWVINDTQAKRIVENRYGVGSSVVDGVMRATNVMLHGKTVVVVGYGYCGSGVAQRFRGMGAHVIVVERDPMHRLEAHLEGFRTADLDECLDQAQILVTVTGRDGALTLDAIMRIRDGCILANAGHFSSEIEVDSLESAAISVKDCRDGVKEYQLDGGRRVFLLTDGNLVNLAAGDGNPIEIMDLGLALQSLSLEQMALLGRSVAKGVHPVSLKIEREVCSLALHAWV</sequence>
<reference evidence="6 7" key="1">
    <citation type="submission" date="2014-08" db="EMBL/GenBank/DDBJ databases">
        <title>Whole genome shotgun sequence of Rhizobium rubi NBRC 13261.</title>
        <authorList>
            <person name="Katano-Makiyama Y."/>
            <person name="Hosoyama A."/>
            <person name="Hashimoto M."/>
            <person name="Hosoyama Y."/>
            <person name="Noguchi M."/>
            <person name="Tsuchikane K."/>
            <person name="Uohara A."/>
            <person name="Ohji S."/>
            <person name="Ichikawa N."/>
            <person name="Kimura A."/>
            <person name="Yamazoe A."/>
            <person name="Fujita N."/>
        </authorList>
    </citation>
    <scope>NUCLEOTIDE SEQUENCE [LARGE SCALE GENOMIC DNA]</scope>
    <source>
        <strain evidence="6 7">NBRC 13261</strain>
    </source>
</reference>
<dbReference type="Gene3D" id="3.40.50.1480">
    <property type="entry name" value="Adenosylhomocysteinase-like"/>
    <property type="match status" value="1"/>
</dbReference>
<evidence type="ECO:0000256" key="1">
    <source>
        <dbReference type="ARBA" id="ARBA00007122"/>
    </source>
</evidence>
<feature type="domain" description="S-adenosyl-L-homocysteine hydrolase NAD binding" evidence="5">
    <location>
        <begin position="185"/>
        <end position="346"/>
    </location>
</feature>
<dbReference type="InterPro" id="IPR015878">
    <property type="entry name" value="Ado_hCys_hydrolase_NAD-bd"/>
</dbReference>
<dbReference type="GO" id="GO:0005829">
    <property type="term" value="C:cytosol"/>
    <property type="evidence" value="ECO:0007669"/>
    <property type="project" value="TreeGrafter"/>
</dbReference>
<accession>A0A081D1P5</accession>
<evidence type="ECO:0000313" key="7">
    <source>
        <dbReference type="Proteomes" id="UP000028701"/>
    </source>
</evidence>
<feature type="binding site" evidence="4">
    <location>
        <position position="237"/>
    </location>
    <ligand>
        <name>NAD(+)</name>
        <dbReference type="ChEBI" id="CHEBI:57540"/>
    </ligand>
</feature>
<dbReference type="InterPro" id="IPR000043">
    <property type="entry name" value="Adenosylhomocysteinase-like"/>
</dbReference>
<dbReference type="InterPro" id="IPR042172">
    <property type="entry name" value="Adenosylhomocyst_ase-like_sf"/>
</dbReference>